<reference evidence="2 3" key="1">
    <citation type="submission" date="2016-10" db="EMBL/GenBank/DDBJ databases">
        <authorList>
            <person name="de Groot N.N."/>
        </authorList>
    </citation>
    <scope>NUCLEOTIDE SEQUENCE [LARGE SCALE GENOMIC DNA]</scope>
    <source>
        <strain evidence="2 3">CGMCC 4.3510</strain>
    </source>
</reference>
<dbReference type="PROSITE" id="PS51708">
    <property type="entry name" value="CHAD"/>
    <property type="match status" value="1"/>
</dbReference>
<evidence type="ECO:0000259" key="1">
    <source>
        <dbReference type="PROSITE" id="PS51708"/>
    </source>
</evidence>
<dbReference type="SMART" id="SM00880">
    <property type="entry name" value="CHAD"/>
    <property type="match status" value="1"/>
</dbReference>
<dbReference type="SUPFAM" id="SSF55154">
    <property type="entry name" value="CYTH-like phosphatases"/>
    <property type="match status" value="1"/>
</dbReference>
<sequence length="526" mass="58576">MSMTTIRTEREAKFEGSGVFDPEALRGLPGVARIREEVAEELDALYYDTADLRLLTHGITLRRRRGGHDAGWHVKMPKPQAHRGNREIHAPLKAGKAGAVPPELARRLAAFARGGPLTPVAHVRTHRRRHVLLDKKGRPLAEVAQDRVAAQVLGTERLGAAAKKDSADTSTRLTHWFEIEVELEDGGPRLLDAAARRLADAGWYPSPSAHKLDHTLAEELPAARERAGGSRRKVRPGSAGEAIMRRLDQQVSALLDLDPGVRADEADALHGMRTASRRIRNLLRSHRRLLDRDRTEPVIRELAWLTSLLAPARDHEVLADRLPAHMLRLGPEHRAAARRIGKQERERHDTAWRTAVLALDEPRYFALLDALDALRADPPLRRRARKPALAQLSKAAARDHRRLARRIAAAQAAPAGEERDLALHAARKAARRVRHTAETALPYAGKRARRLRKRAKAVQQVLGEHQDAVVARAALPTLAVDAHRAGANTFAYGLLRARQDDLAERAGRALPHVWHKARKRRLTRLT</sequence>
<dbReference type="InterPro" id="IPR023577">
    <property type="entry name" value="CYTH_domain"/>
</dbReference>
<protein>
    <submittedName>
        <fullName evidence="2">CHAD domain-containing protein</fullName>
    </submittedName>
</protein>
<dbReference type="SMART" id="SM01118">
    <property type="entry name" value="CYTH"/>
    <property type="match status" value="1"/>
</dbReference>
<dbReference type="InterPro" id="IPR038186">
    <property type="entry name" value="CHAD_dom_sf"/>
</dbReference>
<accession>A0A1I2HBB0</accession>
<keyword evidence="3" id="KW-1185">Reference proteome</keyword>
<dbReference type="InterPro" id="IPR007899">
    <property type="entry name" value="CHAD_dom"/>
</dbReference>
<dbReference type="InterPro" id="IPR033469">
    <property type="entry name" value="CYTH-like_dom_sf"/>
</dbReference>
<dbReference type="AlphaFoldDB" id="A0A1I2HBB0"/>
<feature type="domain" description="CHAD" evidence="1">
    <location>
        <begin position="236"/>
        <end position="519"/>
    </location>
</feature>
<dbReference type="Pfam" id="PF01928">
    <property type="entry name" value="CYTH"/>
    <property type="match status" value="1"/>
</dbReference>
<dbReference type="Gene3D" id="2.40.320.10">
    <property type="entry name" value="Hypothetical Protein Pfu-838710-001"/>
    <property type="match status" value="1"/>
</dbReference>
<dbReference type="OrthoDB" id="9777271at2"/>
<dbReference type="Gene3D" id="1.40.20.10">
    <property type="entry name" value="CHAD domain"/>
    <property type="match status" value="1"/>
</dbReference>
<dbReference type="Proteomes" id="UP000199323">
    <property type="component" value="Unassembled WGS sequence"/>
</dbReference>
<dbReference type="STRING" id="380248.SAMN05216251_110222"/>
<dbReference type="CDD" id="cd07374">
    <property type="entry name" value="CYTH-like_Pase"/>
    <property type="match status" value="1"/>
</dbReference>
<organism evidence="2 3">
    <name type="scientific">Actinacidiphila alni</name>
    <dbReference type="NCBI Taxonomy" id="380248"/>
    <lineage>
        <taxon>Bacteria</taxon>
        <taxon>Bacillati</taxon>
        <taxon>Actinomycetota</taxon>
        <taxon>Actinomycetes</taxon>
        <taxon>Kitasatosporales</taxon>
        <taxon>Streptomycetaceae</taxon>
        <taxon>Actinacidiphila</taxon>
    </lineage>
</organism>
<dbReference type="EMBL" id="FONG01000010">
    <property type="protein sequence ID" value="SFF26942.1"/>
    <property type="molecule type" value="Genomic_DNA"/>
</dbReference>
<dbReference type="PANTHER" id="PTHR39339:SF1">
    <property type="entry name" value="CHAD DOMAIN-CONTAINING PROTEIN"/>
    <property type="match status" value="1"/>
</dbReference>
<name>A0A1I2HBB0_9ACTN</name>
<dbReference type="PANTHER" id="PTHR39339">
    <property type="entry name" value="SLR1444 PROTEIN"/>
    <property type="match status" value="1"/>
</dbReference>
<proteinExistence type="predicted"/>
<evidence type="ECO:0000313" key="2">
    <source>
        <dbReference type="EMBL" id="SFF26942.1"/>
    </source>
</evidence>
<gene>
    <name evidence="2" type="ORF">SAMN05216251_110222</name>
</gene>
<evidence type="ECO:0000313" key="3">
    <source>
        <dbReference type="Proteomes" id="UP000199323"/>
    </source>
</evidence>
<dbReference type="Pfam" id="PF05235">
    <property type="entry name" value="CHAD"/>
    <property type="match status" value="1"/>
</dbReference>
<dbReference type="RefSeq" id="WP_093714792.1">
    <property type="nucleotide sequence ID" value="NZ_FONG01000010.1"/>
</dbReference>